<dbReference type="EMBL" id="BAAAPF010000018">
    <property type="protein sequence ID" value="GAA2113064.1"/>
    <property type="molecule type" value="Genomic_DNA"/>
</dbReference>
<protein>
    <recommendedName>
        <fullName evidence="3">DUF2267 domain-containing protein</fullName>
    </recommendedName>
</protein>
<dbReference type="InterPro" id="IPR018727">
    <property type="entry name" value="DUF2267"/>
</dbReference>
<reference evidence="1 2" key="1">
    <citation type="journal article" date="2019" name="Int. J. Syst. Evol. Microbiol.">
        <title>The Global Catalogue of Microorganisms (GCM) 10K type strain sequencing project: providing services to taxonomists for standard genome sequencing and annotation.</title>
        <authorList>
            <consortium name="The Broad Institute Genomics Platform"/>
            <consortium name="The Broad Institute Genome Sequencing Center for Infectious Disease"/>
            <person name="Wu L."/>
            <person name="Ma J."/>
        </authorList>
    </citation>
    <scope>NUCLEOTIDE SEQUENCE [LARGE SCALE GENOMIC DNA]</scope>
    <source>
        <strain evidence="1 2">JCM 15481</strain>
    </source>
</reference>
<dbReference type="Proteomes" id="UP001500443">
    <property type="component" value="Unassembled WGS sequence"/>
</dbReference>
<evidence type="ECO:0008006" key="3">
    <source>
        <dbReference type="Google" id="ProtNLM"/>
    </source>
</evidence>
<sequence>MHPAAVPTPHTTWSARTYEDLLERVRYDGIYPDREQAGEVTSTVLAALGRQLTGDERVDLAARLPREAAQILAGQIPDREPLTGPAFVKRLAAQTGGTLATTRWNVGTVLGALAALAGPDLLDRILAALPPGYAILFGRAELTQARARIPAPAGKTPAATT</sequence>
<name>A0ABN2XK74_9ACTN</name>
<dbReference type="InterPro" id="IPR038282">
    <property type="entry name" value="DUF2267_sf"/>
</dbReference>
<evidence type="ECO:0000313" key="2">
    <source>
        <dbReference type="Proteomes" id="UP001500443"/>
    </source>
</evidence>
<accession>A0ABN2XK74</accession>
<dbReference type="Pfam" id="PF10025">
    <property type="entry name" value="DUF2267"/>
    <property type="match status" value="1"/>
</dbReference>
<dbReference type="RefSeq" id="WP_344288544.1">
    <property type="nucleotide sequence ID" value="NZ_BAAAPF010000018.1"/>
</dbReference>
<keyword evidence="2" id="KW-1185">Reference proteome</keyword>
<evidence type="ECO:0000313" key="1">
    <source>
        <dbReference type="EMBL" id="GAA2113064.1"/>
    </source>
</evidence>
<comment type="caution">
    <text evidence="1">The sequence shown here is derived from an EMBL/GenBank/DDBJ whole genome shotgun (WGS) entry which is preliminary data.</text>
</comment>
<proteinExistence type="predicted"/>
<organism evidence="1 2">
    <name type="scientific">Streptomyces synnematoformans</name>
    <dbReference type="NCBI Taxonomy" id="415721"/>
    <lineage>
        <taxon>Bacteria</taxon>
        <taxon>Bacillati</taxon>
        <taxon>Actinomycetota</taxon>
        <taxon>Actinomycetes</taxon>
        <taxon>Kitasatosporales</taxon>
        <taxon>Streptomycetaceae</taxon>
        <taxon>Streptomyces</taxon>
    </lineage>
</organism>
<dbReference type="Gene3D" id="1.10.490.110">
    <property type="entry name" value="Uncharacterized conserved protein DUF2267"/>
    <property type="match status" value="1"/>
</dbReference>
<gene>
    <name evidence="1" type="ORF">GCM10009802_11570</name>
</gene>